<dbReference type="NCBIfam" id="TIGR00400">
    <property type="entry name" value="mgtE"/>
    <property type="match status" value="1"/>
</dbReference>
<sequence length="447" mass="50164">MQDFKIKIEEAIKKHDFNKIRNINWHEWELADLADLLLNLNKTDRAVLFRLMPRDIAADVFSYLDKENKNSLLKALTDEETRLLLANLKPDDRTDLFEELPGQVTQRLLNLLSVEELKEVRFLLGYPEKSVGRLMTSEYVAVRPEWKVKEALEHIRKMGGNIETLNIIYITDENWKLLDALELEKFILADPEDKVADIMNRSFVSLSAFDNQEKAVQVMQKYDVSALPVTDSDGILIGVVTFDDVLDVAQEEATEDFHKGAAVAPLKNIYREAGIRELYFKRVGWLVVLVFVMLIASEVIAFYEELLASFIALAFFIPLLNCSGGNAGSQSATLTVRALATGDLKTGQLLSVLRREIFVAFSLGVVMAFIVAIFGMITGGAKIALIVGITMIVVIIAASLIGVLLPFFLARISLDPAVASNPLITSIVDILSLFIYFFIANWFLHIM</sequence>
<evidence type="ECO:0000256" key="5">
    <source>
        <dbReference type="ARBA" id="ARBA00022842"/>
    </source>
</evidence>
<feature type="transmembrane region" description="Helical" evidence="9">
    <location>
        <begin position="357"/>
        <end position="377"/>
    </location>
</feature>
<dbReference type="SMART" id="SM00116">
    <property type="entry name" value="CBS"/>
    <property type="match status" value="1"/>
</dbReference>
<gene>
    <name evidence="11" type="ORF">SAMN02745221_00081</name>
</gene>
<dbReference type="InterPro" id="IPR036739">
    <property type="entry name" value="SLC41_membr_dom_sf"/>
</dbReference>
<comment type="subunit">
    <text evidence="9">Homodimer.</text>
</comment>
<dbReference type="PROSITE" id="PS51371">
    <property type="entry name" value="CBS"/>
    <property type="match status" value="1"/>
</dbReference>
<dbReference type="InterPro" id="IPR006669">
    <property type="entry name" value="MgtE_transporter"/>
</dbReference>
<dbReference type="Gene3D" id="3.10.580.10">
    <property type="entry name" value="CBS-domain"/>
    <property type="match status" value="1"/>
</dbReference>
<dbReference type="InterPro" id="IPR006668">
    <property type="entry name" value="Mg_transptr_MgtE_intracell_dom"/>
</dbReference>
<evidence type="ECO:0000256" key="8">
    <source>
        <dbReference type="PROSITE-ProRule" id="PRU00703"/>
    </source>
</evidence>
<organism evidence="11 12">
    <name type="scientific">Thermosyntropha lipolytica DSM 11003</name>
    <dbReference type="NCBI Taxonomy" id="1123382"/>
    <lineage>
        <taxon>Bacteria</taxon>
        <taxon>Bacillati</taxon>
        <taxon>Bacillota</taxon>
        <taxon>Clostridia</taxon>
        <taxon>Eubacteriales</taxon>
        <taxon>Syntrophomonadaceae</taxon>
        <taxon>Thermosyntropha</taxon>
    </lineage>
</organism>
<proteinExistence type="inferred from homology"/>
<evidence type="ECO:0000256" key="6">
    <source>
        <dbReference type="ARBA" id="ARBA00022989"/>
    </source>
</evidence>
<dbReference type="OrthoDB" id="9790355at2"/>
<protein>
    <recommendedName>
        <fullName evidence="9">Magnesium transporter MgtE</fullName>
    </recommendedName>
</protein>
<evidence type="ECO:0000259" key="10">
    <source>
        <dbReference type="PROSITE" id="PS51371"/>
    </source>
</evidence>
<comment type="function">
    <text evidence="9">Acts as a magnesium transporter.</text>
</comment>
<dbReference type="RefSeq" id="WP_073088831.1">
    <property type="nucleotide sequence ID" value="NZ_FQWY01000002.1"/>
</dbReference>
<dbReference type="CDD" id="cd04606">
    <property type="entry name" value="CBS_pair_Mg_transporter"/>
    <property type="match status" value="1"/>
</dbReference>
<comment type="subcellular location">
    <subcellularLocation>
        <location evidence="9">Cell membrane</location>
        <topology evidence="9">Multi-pass membrane protein</topology>
    </subcellularLocation>
    <subcellularLocation>
        <location evidence="1">Membrane</location>
        <topology evidence="1">Multi-pass membrane protein</topology>
    </subcellularLocation>
</comment>
<keyword evidence="4 9" id="KW-0812">Transmembrane</keyword>
<keyword evidence="9" id="KW-1003">Cell membrane</keyword>
<dbReference type="GO" id="GO:0015095">
    <property type="term" value="F:magnesium ion transmembrane transporter activity"/>
    <property type="evidence" value="ECO:0007669"/>
    <property type="project" value="UniProtKB-UniRule"/>
</dbReference>
<feature type="transmembrane region" description="Helical" evidence="9">
    <location>
        <begin position="283"/>
        <end position="303"/>
    </location>
</feature>
<keyword evidence="9" id="KW-0479">Metal-binding</keyword>
<dbReference type="InterPro" id="IPR046342">
    <property type="entry name" value="CBS_dom_sf"/>
</dbReference>
<dbReference type="SUPFAM" id="SSF161093">
    <property type="entry name" value="MgtE membrane domain-like"/>
    <property type="match status" value="1"/>
</dbReference>
<dbReference type="SUPFAM" id="SSF54631">
    <property type="entry name" value="CBS-domain pair"/>
    <property type="match status" value="1"/>
</dbReference>
<evidence type="ECO:0000256" key="3">
    <source>
        <dbReference type="ARBA" id="ARBA00022448"/>
    </source>
</evidence>
<name>A0A1M5JEX3_9FIRM</name>
<feature type="transmembrane region" description="Helical" evidence="9">
    <location>
        <begin position="309"/>
        <end position="327"/>
    </location>
</feature>
<reference evidence="12" key="1">
    <citation type="submission" date="2016-11" db="EMBL/GenBank/DDBJ databases">
        <authorList>
            <person name="Varghese N."/>
            <person name="Submissions S."/>
        </authorList>
    </citation>
    <scope>NUCLEOTIDE SEQUENCE [LARGE SCALE GENOMIC DNA]</scope>
    <source>
        <strain evidence="12">DSM 11003</strain>
    </source>
</reference>
<dbReference type="Pfam" id="PF01769">
    <property type="entry name" value="MgtE"/>
    <property type="match status" value="1"/>
</dbReference>
<keyword evidence="5 9" id="KW-0460">Magnesium</keyword>
<keyword evidence="6 9" id="KW-1133">Transmembrane helix</keyword>
<dbReference type="EMBL" id="FQWY01000002">
    <property type="protein sequence ID" value="SHG38819.1"/>
    <property type="molecule type" value="Genomic_DNA"/>
</dbReference>
<evidence type="ECO:0000313" key="12">
    <source>
        <dbReference type="Proteomes" id="UP000242329"/>
    </source>
</evidence>
<dbReference type="GO" id="GO:0005886">
    <property type="term" value="C:plasma membrane"/>
    <property type="evidence" value="ECO:0007669"/>
    <property type="project" value="UniProtKB-SubCell"/>
</dbReference>
<evidence type="ECO:0000313" key="11">
    <source>
        <dbReference type="EMBL" id="SHG38819.1"/>
    </source>
</evidence>
<dbReference type="InterPro" id="IPR006667">
    <property type="entry name" value="SLC41_membr_dom"/>
</dbReference>
<accession>A0A1M5JEX3</accession>
<dbReference type="PANTHER" id="PTHR43773:SF1">
    <property type="entry name" value="MAGNESIUM TRANSPORTER MGTE"/>
    <property type="match status" value="1"/>
</dbReference>
<keyword evidence="7 9" id="KW-0472">Membrane</keyword>
<feature type="transmembrane region" description="Helical" evidence="9">
    <location>
        <begin position="383"/>
        <end position="410"/>
    </location>
</feature>
<keyword evidence="12" id="KW-1185">Reference proteome</keyword>
<dbReference type="GO" id="GO:0046872">
    <property type="term" value="F:metal ion binding"/>
    <property type="evidence" value="ECO:0007669"/>
    <property type="project" value="UniProtKB-KW"/>
</dbReference>
<feature type="transmembrane region" description="Helical" evidence="9">
    <location>
        <begin position="422"/>
        <end position="444"/>
    </location>
</feature>
<dbReference type="Pfam" id="PF00571">
    <property type="entry name" value="CBS"/>
    <property type="match status" value="2"/>
</dbReference>
<dbReference type="Pfam" id="PF03448">
    <property type="entry name" value="MgtE_N"/>
    <property type="match status" value="1"/>
</dbReference>
<feature type="domain" description="CBS" evidence="10">
    <location>
        <begin position="199"/>
        <end position="255"/>
    </location>
</feature>
<evidence type="ECO:0000256" key="7">
    <source>
        <dbReference type="ARBA" id="ARBA00023136"/>
    </source>
</evidence>
<dbReference type="InterPro" id="IPR038076">
    <property type="entry name" value="MgtE_N_sf"/>
</dbReference>
<dbReference type="Gene3D" id="1.25.60.10">
    <property type="entry name" value="MgtE N-terminal domain-like"/>
    <property type="match status" value="1"/>
</dbReference>
<keyword evidence="3 9" id="KW-0813">Transport</keyword>
<evidence type="ECO:0000256" key="9">
    <source>
        <dbReference type="RuleBase" id="RU362011"/>
    </source>
</evidence>
<keyword evidence="8" id="KW-0129">CBS domain</keyword>
<dbReference type="STRING" id="1123382.SAMN02745221_00081"/>
<dbReference type="Gene3D" id="1.10.357.20">
    <property type="entry name" value="SLC41 divalent cation transporters, integral membrane domain"/>
    <property type="match status" value="1"/>
</dbReference>
<evidence type="ECO:0000256" key="2">
    <source>
        <dbReference type="ARBA" id="ARBA00009749"/>
    </source>
</evidence>
<comment type="similarity">
    <text evidence="2 9">Belongs to the SLC41A transporter family.</text>
</comment>
<dbReference type="SUPFAM" id="SSF158791">
    <property type="entry name" value="MgtE N-terminal domain-like"/>
    <property type="match status" value="1"/>
</dbReference>
<dbReference type="PANTHER" id="PTHR43773">
    <property type="entry name" value="MAGNESIUM TRANSPORTER MGTE"/>
    <property type="match status" value="1"/>
</dbReference>
<dbReference type="SMART" id="SM00924">
    <property type="entry name" value="MgtE_N"/>
    <property type="match status" value="1"/>
</dbReference>
<evidence type="ECO:0000256" key="1">
    <source>
        <dbReference type="ARBA" id="ARBA00004141"/>
    </source>
</evidence>
<dbReference type="InterPro" id="IPR000644">
    <property type="entry name" value="CBS_dom"/>
</dbReference>
<evidence type="ECO:0000256" key="4">
    <source>
        <dbReference type="ARBA" id="ARBA00022692"/>
    </source>
</evidence>
<dbReference type="AlphaFoldDB" id="A0A1M5JEX3"/>
<dbReference type="Proteomes" id="UP000242329">
    <property type="component" value="Unassembled WGS sequence"/>
</dbReference>